<dbReference type="EMBL" id="FMXO01000007">
    <property type="protein sequence ID" value="SDB30005.1"/>
    <property type="molecule type" value="Genomic_DNA"/>
</dbReference>
<dbReference type="Pfam" id="PF00571">
    <property type="entry name" value="CBS"/>
    <property type="match status" value="2"/>
</dbReference>
<dbReference type="PANTHER" id="PTHR43080">
    <property type="entry name" value="CBS DOMAIN-CONTAINING PROTEIN CBSX3, MITOCHONDRIAL"/>
    <property type="match status" value="1"/>
</dbReference>
<feature type="domain" description="CBS" evidence="3">
    <location>
        <begin position="82"/>
        <end position="138"/>
    </location>
</feature>
<dbReference type="SMART" id="SM00116">
    <property type="entry name" value="CBS"/>
    <property type="match status" value="2"/>
</dbReference>
<reference evidence="4 5" key="1">
    <citation type="submission" date="2016-10" db="EMBL/GenBank/DDBJ databases">
        <authorList>
            <person name="de Groot N.N."/>
        </authorList>
    </citation>
    <scope>NUCLEOTIDE SEQUENCE [LARGE SCALE GENOMIC DNA]</scope>
    <source>
        <strain evidence="4 5">ASO4-2</strain>
    </source>
</reference>
<evidence type="ECO:0000313" key="5">
    <source>
        <dbReference type="Proteomes" id="UP000198771"/>
    </source>
</evidence>
<dbReference type="Gene3D" id="3.10.580.10">
    <property type="entry name" value="CBS-domain"/>
    <property type="match status" value="1"/>
</dbReference>
<dbReference type="OrthoDB" id="9802114at2"/>
<dbReference type="InterPro" id="IPR000644">
    <property type="entry name" value="CBS_dom"/>
</dbReference>
<proteinExistence type="predicted"/>
<accession>A0A1G6CAV4</accession>
<feature type="domain" description="CBS" evidence="3">
    <location>
        <begin position="7"/>
        <end position="63"/>
    </location>
</feature>
<name>A0A1G6CAV4_9BACT</name>
<evidence type="ECO:0000313" key="4">
    <source>
        <dbReference type="EMBL" id="SDB30005.1"/>
    </source>
</evidence>
<dbReference type="Proteomes" id="UP000198771">
    <property type="component" value="Unassembled WGS sequence"/>
</dbReference>
<evidence type="ECO:0000256" key="1">
    <source>
        <dbReference type="ARBA" id="ARBA00023122"/>
    </source>
</evidence>
<keyword evidence="1 2" id="KW-0129">CBS domain</keyword>
<dbReference type="InterPro" id="IPR051257">
    <property type="entry name" value="Diverse_CBS-Domain"/>
</dbReference>
<dbReference type="SUPFAM" id="SSF54631">
    <property type="entry name" value="CBS-domain pair"/>
    <property type="match status" value="1"/>
</dbReference>
<dbReference type="PROSITE" id="PS51371">
    <property type="entry name" value="CBS"/>
    <property type="match status" value="2"/>
</dbReference>
<dbReference type="InterPro" id="IPR046342">
    <property type="entry name" value="CBS_dom_sf"/>
</dbReference>
<dbReference type="AlphaFoldDB" id="A0A1G6CAV4"/>
<dbReference type="STRING" id="617002.SAMN05660653_01451"/>
<evidence type="ECO:0000256" key="2">
    <source>
        <dbReference type="PROSITE-ProRule" id="PRU00703"/>
    </source>
</evidence>
<gene>
    <name evidence="4" type="ORF">SAMN05660653_01451</name>
</gene>
<dbReference type="RefSeq" id="WP_092119338.1">
    <property type="nucleotide sequence ID" value="NZ_FMXO01000007.1"/>
</dbReference>
<evidence type="ECO:0000259" key="3">
    <source>
        <dbReference type="PROSITE" id="PS51371"/>
    </source>
</evidence>
<dbReference type="PANTHER" id="PTHR43080:SF2">
    <property type="entry name" value="CBS DOMAIN-CONTAINING PROTEIN"/>
    <property type="match status" value="1"/>
</dbReference>
<keyword evidence="5" id="KW-1185">Reference proteome</keyword>
<organism evidence="4 5">
    <name type="scientific">Desulfonatronum thiosulfatophilum</name>
    <dbReference type="NCBI Taxonomy" id="617002"/>
    <lineage>
        <taxon>Bacteria</taxon>
        <taxon>Pseudomonadati</taxon>
        <taxon>Thermodesulfobacteriota</taxon>
        <taxon>Desulfovibrionia</taxon>
        <taxon>Desulfovibrionales</taxon>
        <taxon>Desulfonatronaceae</taxon>
        <taxon>Desulfonatronum</taxon>
    </lineage>
</organism>
<dbReference type="SUPFAM" id="SSF55021">
    <property type="entry name" value="ACT-like"/>
    <property type="match status" value="1"/>
</dbReference>
<sequence length="218" mass="24497">MYVGLKMITDMPTITPATLVMEADKIMEKNRLWMLMAVDQQNRFLGAVRKEDVRAALPSPVTTLSRHELNYLMSKLSVEKLILKNIPSIPPQMEIEEAAKIMFDEDLAGLPVVDSKNNLLGYINRNVMLDVLVEEMGLAQGGSRIVFEVEERTGVIAEVSGLIADMRVSIISTATFYHNGKRMVVIRVQMDDPAPIIKALLERNYNIVGPCDFAKEWC</sequence>
<dbReference type="InterPro" id="IPR045865">
    <property type="entry name" value="ACT-like_dom_sf"/>
</dbReference>
<protein>
    <submittedName>
        <fullName evidence="4">Acetoin utilization protein AcuB</fullName>
    </submittedName>
</protein>